<dbReference type="EMBL" id="SCFB01000006">
    <property type="protein sequence ID" value="RZI45841.1"/>
    <property type="molecule type" value="Genomic_DNA"/>
</dbReference>
<accession>A0A4Q7DG69</accession>
<proteinExistence type="predicted"/>
<sequence>MYKISVFFIILTMGLILKKVDATVQSAQVASQQTAAPVVVGSGVEEPEQKSSHPRKRKKHQLTHEEFKKHVEDKFKALEEVKTKIMPLRDKVEESEKSWFDLSVKCASNWIEALKGYQSLDTNIYRSDRLAHKELKAAEKLTKLKPSHHQAKSVYPEKDIQKLEERFNEIKGHADKLTGDNLMAFNAMINCAKAYIDALDAAKGQTVSVRRLLSQAMNYVNTAETFAHYRIHTNVAK</sequence>
<dbReference type="AlphaFoldDB" id="A0A4Q7DG69"/>
<feature type="region of interest" description="Disordered" evidence="1">
    <location>
        <begin position="40"/>
        <end position="61"/>
    </location>
</feature>
<reference evidence="2 3" key="1">
    <citation type="submission" date="2018-10" db="EMBL/GenBank/DDBJ databases">
        <title>An updated phylogeny of the Alphaproteobacteria reveals that the parasitic Rickettsiales and Holosporales have independent origins.</title>
        <authorList>
            <person name="Munoz-Gomez S.A."/>
            <person name="Hess S."/>
            <person name="Burger G."/>
            <person name="Lang B.F."/>
            <person name="Susko E."/>
            <person name="Slamovits C.H."/>
            <person name="Roger A.J."/>
        </authorList>
    </citation>
    <scope>NUCLEOTIDE SEQUENCE [LARGE SCALE GENOMIC DNA]</scope>
    <source>
        <strain evidence="2">HOLO01</strain>
    </source>
</reference>
<keyword evidence="3" id="KW-1185">Reference proteome</keyword>
<gene>
    <name evidence="2" type="ORF">EQU50_05245</name>
</gene>
<evidence type="ECO:0000313" key="3">
    <source>
        <dbReference type="Proteomes" id="UP000293550"/>
    </source>
</evidence>
<organism evidence="2 3">
    <name type="scientific">Candidatus Finniella inopinata</name>
    <dbReference type="NCBI Taxonomy" id="1696036"/>
    <lineage>
        <taxon>Bacteria</taxon>
        <taxon>Pseudomonadati</taxon>
        <taxon>Pseudomonadota</taxon>
        <taxon>Alphaproteobacteria</taxon>
        <taxon>Holosporales</taxon>
        <taxon>Candidatus Paracaedibacteraceae</taxon>
        <taxon>Candidatus Finniella</taxon>
    </lineage>
</organism>
<protein>
    <submittedName>
        <fullName evidence="2">Uncharacterized protein</fullName>
    </submittedName>
</protein>
<evidence type="ECO:0000313" key="2">
    <source>
        <dbReference type="EMBL" id="RZI45841.1"/>
    </source>
</evidence>
<name>A0A4Q7DG69_9PROT</name>
<dbReference type="Proteomes" id="UP000293550">
    <property type="component" value="Unassembled WGS sequence"/>
</dbReference>
<dbReference type="RefSeq" id="WP_130154094.1">
    <property type="nucleotide sequence ID" value="NZ_SCFB01000006.1"/>
</dbReference>
<evidence type="ECO:0000256" key="1">
    <source>
        <dbReference type="SAM" id="MobiDB-lite"/>
    </source>
</evidence>
<feature type="compositionally biased region" description="Basic residues" evidence="1">
    <location>
        <begin position="52"/>
        <end position="61"/>
    </location>
</feature>
<comment type="caution">
    <text evidence="2">The sequence shown here is derived from an EMBL/GenBank/DDBJ whole genome shotgun (WGS) entry which is preliminary data.</text>
</comment>